<accession>A0A0H5QI10</accession>
<evidence type="ECO:0000256" key="1">
    <source>
        <dbReference type="SAM" id="MobiDB-lite"/>
    </source>
</evidence>
<sequence length="542" mass="60005">MCNPSPVTNVQLYITVLAKTDIGFRRSPPDRPEKRQWPIIIALDNQSTLLIIISELNSLFNMSRFPAKVPNALSSLPPVPSFKGGHVDTPAEPSRTQARTFSSPQRLKVQAAAEKVQNLQQRLKASANEKELQLTAVEKILSGESSSNTEEAEDALLQALSGLAGPTLRKRSDIWCRLSSLAQRKGQLERAASYLQQATIFKAQPVDAINQALKNLYLECGGTISDLLVPPDNNTSQLEPREATPVLTPITKKLQSKLRHEDDSEATNDDRCQTNFGTPRAGKLSLLKQIPSQRYEEQDTPSPTSVPIVQLSAMLEKAYIEQPPLPIVTKFVKQETSFNCEQQNTDQYAIRRLNDHDSVPSLARDIDDILDDFVAPSTAFSNAQSLNSQTKQPATQPSYRAVRIKPEHAITPITELTQQLEGKLAFPISQSDIASSSKPKPTGTAIVIENVGRGGRLDVASPVRRTFRRLDHGQTAEEADAVLAECQYEFKPNVHLTPLRPAKVQTIQRENVDPLDDGAPMVNKDLTSVRRSRRLSEKQTLH</sequence>
<reference evidence="2" key="1">
    <citation type="submission" date="2015-04" db="EMBL/GenBank/DDBJ databases">
        <title>The genome sequence of the plant pathogenic Rhizarian Plasmodiophora brassicae reveals insights in its biotrophic life cycle and the origin of chitin synthesis.</title>
        <authorList>
            <person name="Schwelm A."/>
            <person name="Fogelqvist J."/>
            <person name="Knaust A."/>
            <person name="Julke S."/>
            <person name="Lilja T."/>
            <person name="Dhandapani V."/>
            <person name="Bonilla-Rosso G."/>
            <person name="Karlsson M."/>
            <person name="Shevchenko A."/>
            <person name="Choi S.R."/>
            <person name="Kim H.G."/>
            <person name="Park J.Y."/>
            <person name="Lim Y.P."/>
            <person name="Ludwig-Muller J."/>
            <person name="Dixelius C."/>
        </authorList>
    </citation>
    <scope>NUCLEOTIDE SEQUENCE</scope>
    <source>
        <tissue evidence="2">Potato root galls</tissue>
    </source>
</reference>
<dbReference type="EMBL" id="HACM01001171">
    <property type="protein sequence ID" value="CRZ01613.1"/>
    <property type="molecule type" value="Transcribed_RNA"/>
</dbReference>
<name>A0A0H5QI10_9EUKA</name>
<feature type="region of interest" description="Disordered" evidence="1">
    <location>
        <begin position="511"/>
        <end position="542"/>
    </location>
</feature>
<evidence type="ECO:0000313" key="2">
    <source>
        <dbReference type="EMBL" id="CRZ01613.1"/>
    </source>
</evidence>
<proteinExistence type="predicted"/>
<organism evidence="2">
    <name type="scientific">Spongospora subterranea</name>
    <dbReference type="NCBI Taxonomy" id="70186"/>
    <lineage>
        <taxon>Eukaryota</taxon>
        <taxon>Sar</taxon>
        <taxon>Rhizaria</taxon>
        <taxon>Endomyxa</taxon>
        <taxon>Phytomyxea</taxon>
        <taxon>Plasmodiophorida</taxon>
        <taxon>Plasmodiophoridae</taxon>
        <taxon>Spongospora</taxon>
    </lineage>
</organism>
<feature type="region of interest" description="Disordered" evidence="1">
    <location>
        <begin position="255"/>
        <end position="279"/>
    </location>
</feature>
<dbReference type="AlphaFoldDB" id="A0A0H5QI10"/>
<feature type="compositionally biased region" description="Basic and acidic residues" evidence="1">
    <location>
        <begin position="258"/>
        <end position="272"/>
    </location>
</feature>
<protein>
    <submittedName>
        <fullName evidence="2">Uncharacterized protein</fullName>
    </submittedName>
</protein>